<feature type="compositionally biased region" description="Basic and acidic residues" evidence="1">
    <location>
        <begin position="1"/>
        <end position="12"/>
    </location>
</feature>
<dbReference type="EMBL" id="VSSQ01007780">
    <property type="protein sequence ID" value="MPM36952.1"/>
    <property type="molecule type" value="Genomic_DNA"/>
</dbReference>
<accession>A0A644Z835</accession>
<proteinExistence type="predicted"/>
<reference evidence="2" key="1">
    <citation type="submission" date="2019-08" db="EMBL/GenBank/DDBJ databases">
        <authorList>
            <person name="Kucharzyk K."/>
            <person name="Murdoch R.W."/>
            <person name="Higgins S."/>
            <person name="Loffler F."/>
        </authorList>
    </citation>
    <scope>NUCLEOTIDE SEQUENCE</scope>
</reference>
<organism evidence="2">
    <name type="scientific">bioreactor metagenome</name>
    <dbReference type="NCBI Taxonomy" id="1076179"/>
    <lineage>
        <taxon>unclassified sequences</taxon>
        <taxon>metagenomes</taxon>
        <taxon>ecological metagenomes</taxon>
    </lineage>
</organism>
<feature type="region of interest" description="Disordered" evidence="1">
    <location>
        <begin position="1"/>
        <end position="35"/>
    </location>
</feature>
<evidence type="ECO:0000256" key="1">
    <source>
        <dbReference type="SAM" id="MobiDB-lite"/>
    </source>
</evidence>
<protein>
    <submittedName>
        <fullName evidence="2">Uncharacterized protein</fullName>
    </submittedName>
</protein>
<evidence type="ECO:0000313" key="2">
    <source>
        <dbReference type="EMBL" id="MPM36952.1"/>
    </source>
</evidence>
<sequence length="113" mass="12499">MLRLGNRIDDLQQPHGVSGDNAGRDGGGNPLLPARSRDDHALCVLEDISADGHTHALRQTAERIPHHRRRISDGDGFGAARRGNQFALQYTIIDFRLFQRQHTATVSFGAKFS</sequence>
<gene>
    <name evidence="2" type="ORF">SDC9_83556</name>
</gene>
<name>A0A644Z835_9ZZZZ</name>
<dbReference type="AlphaFoldDB" id="A0A644Z835"/>
<comment type="caution">
    <text evidence="2">The sequence shown here is derived from an EMBL/GenBank/DDBJ whole genome shotgun (WGS) entry which is preliminary data.</text>
</comment>